<organism evidence="1">
    <name type="scientific">uncultured marine virus</name>
    <dbReference type="NCBI Taxonomy" id="186617"/>
    <lineage>
        <taxon>Viruses</taxon>
        <taxon>environmental samples</taxon>
    </lineage>
</organism>
<sequence>MLLPACAGPSKVTPCEEFSQCNFILPAGSEFPCPKTFIVCLTLNILEAYEKSGEAPKTPPVSWYCI</sequence>
<evidence type="ECO:0000313" key="1">
    <source>
        <dbReference type="EMBL" id="AKH48652.1"/>
    </source>
</evidence>
<proteinExistence type="predicted"/>
<reference evidence="1" key="2">
    <citation type="submission" date="2015-03" db="EMBL/GenBank/DDBJ databases">
        <authorList>
            <person name="Chow C.-E.T."/>
            <person name="Winget D.M."/>
            <person name="White R.A.III."/>
            <person name="Hallam S.J."/>
            <person name="Suttle C.A."/>
        </authorList>
    </citation>
    <scope>NUCLEOTIDE SEQUENCE</scope>
    <source>
        <strain evidence="1">Oxic3_1</strain>
    </source>
</reference>
<accession>A0A0F7LBA7</accession>
<name>A0A0F7LBA7_9VIRU</name>
<reference evidence="1" key="1">
    <citation type="journal article" date="2015" name="Front. Microbiol.">
        <title>Combining genomic sequencing methods to explore viral diversity and reveal potential virus-host interactions.</title>
        <authorList>
            <person name="Chow C.E."/>
            <person name="Winget D.M."/>
            <person name="White R.A.III."/>
            <person name="Hallam S.J."/>
            <person name="Suttle C.A."/>
        </authorList>
    </citation>
    <scope>NUCLEOTIDE SEQUENCE</scope>
    <source>
        <strain evidence="1">Oxic3_1</strain>
    </source>
</reference>
<protein>
    <submittedName>
        <fullName evidence="1">Uncharacterized protein</fullName>
    </submittedName>
</protein>
<dbReference type="EMBL" id="KR029607">
    <property type="protein sequence ID" value="AKH48652.1"/>
    <property type="molecule type" value="Genomic_DNA"/>
</dbReference>